<accession>A0A944M5C3</accession>
<name>A0A944M5C3_9GAMM</name>
<keyword evidence="2" id="KW-0732">Signal</keyword>
<dbReference type="InterPro" id="IPR011050">
    <property type="entry name" value="Pectin_lyase_fold/virulence"/>
</dbReference>
<evidence type="ECO:0000256" key="1">
    <source>
        <dbReference type="SAM" id="MobiDB-lite"/>
    </source>
</evidence>
<evidence type="ECO:0000313" key="3">
    <source>
        <dbReference type="EMBL" id="MBT2987434.1"/>
    </source>
</evidence>
<sequence>MWDLKVIQRVEALLAVSLLAVANFAQSAMPVGIPDPASSVPAAIMPTLPSSESQIPAFPYDPINMPTPQWADRANQYYVDSSSADCDDASNDGRGNPTTPRCSLPGLRGTTWSLNPGDQLFIAGNGARYGNAQHVERADMPGTATDPIWIIGAGERLPELNFERFSWQRGRHVIFDSVHFRSPEDNFRMRWSDATGPIEYFTFRSVDCSGSEGTHSNASRRCFSLGGSSSNILQFVVFHDIDIWGLGRWQDDRRTSRDLLGIQLQKWSRYVWVLDSRIRNIQGDSIMCGNSNWWDFDRASRPHYLYIGGSEFYENYENGYDQKGCYHVVFSENHVHDIYNSQKPANATAIITEQDSEGDVGGKFTWFLNNLVENAGTAFRSSATTNDAFICILGNVVRNIDSAALSFTQRCYSGGSNGQTCPEGLVFAQNTVDCNLKATGVSNTQNPVGSNQVVEIDGNIFYNCIDGGEGSTQNWESFSEQPLYLKHVNNVDYRVSGGDVTLNTRRFDVLENNLLNTPPLISTGDSIYNLLDGSPAANLVEQQNSAYNSFSAMYGLDIRKDRMGNSWTSTSTINAGANQGDIVVTPSLAPPSAPILLVN</sequence>
<dbReference type="SUPFAM" id="SSF51126">
    <property type="entry name" value="Pectin lyase-like"/>
    <property type="match status" value="1"/>
</dbReference>
<organism evidence="3 4">
    <name type="scientific">Candidatus Thiodiazotropha taylori</name>
    <dbReference type="NCBI Taxonomy" id="2792791"/>
    <lineage>
        <taxon>Bacteria</taxon>
        <taxon>Pseudomonadati</taxon>
        <taxon>Pseudomonadota</taxon>
        <taxon>Gammaproteobacteria</taxon>
        <taxon>Chromatiales</taxon>
        <taxon>Sedimenticolaceae</taxon>
        <taxon>Candidatus Thiodiazotropha</taxon>
    </lineage>
</organism>
<feature type="region of interest" description="Disordered" evidence="1">
    <location>
        <begin position="82"/>
        <end position="101"/>
    </location>
</feature>
<evidence type="ECO:0000313" key="4">
    <source>
        <dbReference type="Proteomes" id="UP000770889"/>
    </source>
</evidence>
<feature type="chain" id="PRO_5037245079" evidence="2">
    <location>
        <begin position="28"/>
        <end position="599"/>
    </location>
</feature>
<dbReference type="EMBL" id="JAHHGM010000001">
    <property type="protein sequence ID" value="MBT2987434.1"/>
    <property type="molecule type" value="Genomic_DNA"/>
</dbReference>
<evidence type="ECO:0000256" key="2">
    <source>
        <dbReference type="SAM" id="SignalP"/>
    </source>
</evidence>
<reference evidence="3 4" key="1">
    <citation type="submission" date="2021-05" db="EMBL/GenBank/DDBJ databases">
        <title>Genetic and Functional Diversity in Clade A Lucinid endosymbionts from the Bahamas.</title>
        <authorList>
            <person name="Giani N.M."/>
            <person name="Engel A.S."/>
            <person name="Campbell B.J."/>
        </authorList>
    </citation>
    <scope>NUCLEOTIDE SEQUENCE [LARGE SCALE GENOMIC DNA]</scope>
    <source>
        <strain evidence="3">LUC16012Gg_MoonRockCtena</strain>
    </source>
</reference>
<dbReference type="Proteomes" id="UP000770889">
    <property type="component" value="Unassembled WGS sequence"/>
</dbReference>
<protein>
    <submittedName>
        <fullName evidence="3">Uncharacterized protein</fullName>
    </submittedName>
</protein>
<comment type="caution">
    <text evidence="3">The sequence shown here is derived from an EMBL/GenBank/DDBJ whole genome shotgun (WGS) entry which is preliminary data.</text>
</comment>
<proteinExistence type="predicted"/>
<dbReference type="AlphaFoldDB" id="A0A944M5C3"/>
<gene>
    <name evidence="3" type="ORF">KME65_00575</name>
</gene>
<feature type="signal peptide" evidence="2">
    <location>
        <begin position="1"/>
        <end position="27"/>
    </location>
</feature>